<dbReference type="RefSeq" id="WP_076460206.1">
    <property type="nucleotide sequence ID" value="NZ_FTMN01000001.1"/>
</dbReference>
<name>A0A1N6NE90_9GAMM</name>
<dbReference type="PANTHER" id="PTHR37486:SF1">
    <property type="entry name" value="STRINGENT STARVATION PROTEIN B"/>
    <property type="match status" value="1"/>
</dbReference>
<dbReference type="GO" id="GO:0045732">
    <property type="term" value="P:positive regulation of protein catabolic process"/>
    <property type="evidence" value="ECO:0007669"/>
    <property type="project" value="TreeGrafter"/>
</dbReference>
<protein>
    <submittedName>
        <fullName evidence="2">Stringent starvation protein B</fullName>
    </submittedName>
</protein>
<dbReference type="Proteomes" id="UP000186895">
    <property type="component" value="Unassembled WGS sequence"/>
</dbReference>
<sequence length="166" mass="17637">MSAIKPSRPYLLRALYDWVLDNDMTPHIAVDARVVGVQVPEQFVQDGQITLNIAPGAVQGLLIDDQGISFSARFGGVPMNVYAPMVAVLALFTRENGMGMGFGMEPGADILVEQAEAEEEEQSATLAPVPDAPEQSEADAGADENGQDEAEKPAAKSGKPTLRVVK</sequence>
<dbReference type="NCBIfam" id="NF008769">
    <property type="entry name" value="PRK11798.2-5"/>
    <property type="match status" value="1"/>
</dbReference>
<dbReference type="PANTHER" id="PTHR37486">
    <property type="entry name" value="STRINGENT STARVATION PROTEIN B"/>
    <property type="match status" value="1"/>
</dbReference>
<dbReference type="EMBL" id="FTMN01000001">
    <property type="protein sequence ID" value="SIP90404.1"/>
    <property type="molecule type" value="Genomic_DNA"/>
</dbReference>
<gene>
    <name evidence="2" type="ORF">SAMN05421647_101258</name>
</gene>
<evidence type="ECO:0000313" key="2">
    <source>
        <dbReference type="EMBL" id="SIP90404.1"/>
    </source>
</evidence>
<dbReference type="GO" id="GO:0005829">
    <property type="term" value="C:cytosol"/>
    <property type="evidence" value="ECO:0007669"/>
    <property type="project" value="TreeGrafter"/>
</dbReference>
<proteinExistence type="predicted"/>
<dbReference type="InterPro" id="IPR036760">
    <property type="entry name" value="SspB-like_sf"/>
</dbReference>
<dbReference type="STRING" id="49186.SAMN05421647_101258"/>
<accession>A0A1N6NE90</accession>
<dbReference type="AlphaFoldDB" id="A0A1N6NE90"/>
<reference evidence="2 3" key="1">
    <citation type="submission" date="2017-01" db="EMBL/GenBank/DDBJ databases">
        <authorList>
            <person name="Mah S.A."/>
            <person name="Swanson W.J."/>
            <person name="Moy G.W."/>
            <person name="Vacquier V.D."/>
        </authorList>
    </citation>
    <scope>NUCLEOTIDE SEQUENCE [LARGE SCALE GENOMIC DNA]</scope>
    <source>
        <strain evidence="2 3">DSM 7027</strain>
    </source>
</reference>
<dbReference type="Gene3D" id="2.30.30.220">
    <property type="entry name" value="SspB-like"/>
    <property type="match status" value="1"/>
</dbReference>
<dbReference type="GO" id="GO:0005840">
    <property type="term" value="C:ribosome"/>
    <property type="evidence" value="ECO:0007669"/>
    <property type="project" value="TreeGrafter"/>
</dbReference>
<dbReference type="InterPro" id="IPR007481">
    <property type="entry name" value="SspB"/>
</dbReference>
<feature type="compositionally biased region" description="Acidic residues" evidence="1">
    <location>
        <begin position="134"/>
        <end position="148"/>
    </location>
</feature>
<dbReference type="PIRSF" id="PIRSF005276">
    <property type="entry name" value="SspB"/>
    <property type="match status" value="1"/>
</dbReference>
<organism evidence="2 3">
    <name type="scientific">Marinobacterium stanieri</name>
    <dbReference type="NCBI Taxonomy" id="49186"/>
    <lineage>
        <taxon>Bacteria</taxon>
        <taxon>Pseudomonadati</taxon>
        <taxon>Pseudomonadota</taxon>
        <taxon>Gammaproteobacteria</taxon>
        <taxon>Oceanospirillales</taxon>
        <taxon>Oceanospirillaceae</taxon>
        <taxon>Marinobacterium</taxon>
    </lineage>
</organism>
<feature type="region of interest" description="Disordered" evidence="1">
    <location>
        <begin position="114"/>
        <end position="166"/>
    </location>
</feature>
<keyword evidence="3" id="KW-1185">Reference proteome</keyword>
<evidence type="ECO:0000256" key="1">
    <source>
        <dbReference type="SAM" id="MobiDB-lite"/>
    </source>
</evidence>
<dbReference type="SUPFAM" id="SSF101738">
    <property type="entry name" value="SspB-like"/>
    <property type="match status" value="1"/>
</dbReference>
<evidence type="ECO:0000313" key="3">
    <source>
        <dbReference type="Proteomes" id="UP000186895"/>
    </source>
</evidence>
<dbReference type="NCBIfam" id="NF008763">
    <property type="entry name" value="PRK11798.1-2"/>
    <property type="match status" value="1"/>
</dbReference>
<dbReference type="Pfam" id="PF04386">
    <property type="entry name" value="SspB"/>
    <property type="match status" value="1"/>
</dbReference>
<dbReference type="eggNOG" id="COG2969">
    <property type="taxonomic scope" value="Bacteria"/>
</dbReference>